<dbReference type="KEGG" id="lbc:LACBIDRAFT_316532"/>
<organism evidence="3">
    <name type="scientific">Laccaria bicolor (strain S238N-H82 / ATCC MYA-4686)</name>
    <name type="common">Bicoloured deceiver</name>
    <name type="synonym">Laccaria laccata var. bicolor</name>
    <dbReference type="NCBI Taxonomy" id="486041"/>
    <lineage>
        <taxon>Eukaryota</taxon>
        <taxon>Fungi</taxon>
        <taxon>Dikarya</taxon>
        <taxon>Basidiomycota</taxon>
        <taxon>Agaricomycotina</taxon>
        <taxon>Agaricomycetes</taxon>
        <taxon>Agaricomycetidae</taxon>
        <taxon>Agaricales</taxon>
        <taxon>Agaricineae</taxon>
        <taxon>Hydnangiaceae</taxon>
        <taxon>Laccaria</taxon>
    </lineage>
</organism>
<protein>
    <submittedName>
        <fullName evidence="2">Predicted protein</fullName>
    </submittedName>
</protein>
<evidence type="ECO:0000313" key="2">
    <source>
        <dbReference type="EMBL" id="EDQ99447.1"/>
    </source>
</evidence>
<sequence>MSSTSPLVRLAGNASADMMSRTFAATKGINSMLENYERLERARNDTDVAIANSESNKTSATLRDSDGPTRVPLSSPSSNLRRTFFDEVALDLPAVTHPLEYARMAYKVLYREYEEAVRARDFLLQVRSHAEVVFESPVRLGYWVPRGSNRDRDRLGFVPRPKIT</sequence>
<dbReference type="AlphaFoldDB" id="B0E140"/>
<dbReference type="GeneID" id="6085542"/>
<dbReference type="InParanoid" id="B0E140"/>
<keyword evidence="3" id="KW-1185">Reference proteome</keyword>
<name>B0E140_LACBS</name>
<evidence type="ECO:0000256" key="1">
    <source>
        <dbReference type="SAM" id="MobiDB-lite"/>
    </source>
</evidence>
<feature type="compositionally biased region" description="Polar residues" evidence="1">
    <location>
        <begin position="52"/>
        <end position="62"/>
    </location>
</feature>
<dbReference type="HOGENOM" id="CLU_1619322_0_0_1"/>
<proteinExistence type="predicted"/>
<dbReference type="EMBL" id="DS547164">
    <property type="protein sequence ID" value="EDQ99447.1"/>
    <property type="molecule type" value="Genomic_DNA"/>
</dbReference>
<dbReference type="RefSeq" id="XP_001889902.1">
    <property type="nucleotide sequence ID" value="XM_001889867.1"/>
</dbReference>
<feature type="region of interest" description="Disordered" evidence="1">
    <location>
        <begin position="47"/>
        <end position="76"/>
    </location>
</feature>
<accession>B0E140</accession>
<reference evidence="2 3" key="1">
    <citation type="journal article" date="2008" name="Nature">
        <title>The genome of Laccaria bicolor provides insights into mycorrhizal symbiosis.</title>
        <authorList>
            <person name="Martin F."/>
            <person name="Aerts A."/>
            <person name="Ahren D."/>
            <person name="Brun A."/>
            <person name="Danchin E.G.J."/>
            <person name="Duchaussoy F."/>
            <person name="Gibon J."/>
            <person name="Kohler A."/>
            <person name="Lindquist E."/>
            <person name="Pereda V."/>
            <person name="Salamov A."/>
            <person name="Shapiro H.J."/>
            <person name="Wuyts J."/>
            <person name="Blaudez D."/>
            <person name="Buee M."/>
            <person name="Brokstein P."/>
            <person name="Canbaeck B."/>
            <person name="Cohen D."/>
            <person name="Courty P.E."/>
            <person name="Coutinho P.M."/>
            <person name="Delaruelle C."/>
            <person name="Detter J.C."/>
            <person name="Deveau A."/>
            <person name="DiFazio S."/>
            <person name="Duplessis S."/>
            <person name="Fraissinet-Tachet L."/>
            <person name="Lucic E."/>
            <person name="Frey-Klett P."/>
            <person name="Fourrey C."/>
            <person name="Feussner I."/>
            <person name="Gay G."/>
            <person name="Grimwood J."/>
            <person name="Hoegger P.J."/>
            <person name="Jain P."/>
            <person name="Kilaru S."/>
            <person name="Labbe J."/>
            <person name="Lin Y.C."/>
            <person name="Legue V."/>
            <person name="Le Tacon F."/>
            <person name="Marmeisse R."/>
            <person name="Melayah D."/>
            <person name="Montanini B."/>
            <person name="Muratet M."/>
            <person name="Nehls U."/>
            <person name="Niculita-Hirzel H."/>
            <person name="Oudot-Le Secq M.P."/>
            <person name="Peter M."/>
            <person name="Quesneville H."/>
            <person name="Rajashekar B."/>
            <person name="Reich M."/>
            <person name="Rouhier N."/>
            <person name="Schmutz J."/>
            <person name="Yin T."/>
            <person name="Chalot M."/>
            <person name="Henrissat B."/>
            <person name="Kuees U."/>
            <person name="Lucas S."/>
            <person name="Van de Peer Y."/>
            <person name="Podila G.K."/>
            <person name="Polle A."/>
            <person name="Pukkila P.J."/>
            <person name="Richardson P.M."/>
            <person name="Rouze P."/>
            <person name="Sanders I.R."/>
            <person name="Stajich J.E."/>
            <person name="Tunlid A."/>
            <person name="Tuskan G."/>
            <person name="Grigoriev I.V."/>
        </authorList>
    </citation>
    <scope>NUCLEOTIDE SEQUENCE [LARGE SCALE GENOMIC DNA]</scope>
    <source>
        <strain evidence="3">S238N-H82 / ATCC MYA-4686</strain>
    </source>
</reference>
<gene>
    <name evidence="2" type="ORF">LACBIDRAFT_316532</name>
</gene>
<evidence type="ECO:0000313" key="3">
    <source>
        <dbReference type="Proteomes" id="UP000001194"/>
    </source>
</evidence>
<dbReference type="Proteomes" id="UP000001194">
    <property type="component" value="Unassembled WGS sequence"/>
</dbReference>